<protein>
    <recommendedName>
        <fullName evidence="12">Diuretic hormone receptor</fullName>
    </recommendedName>
</protein>
<feature type="transmembrane region" description="Helical" evidence="14">
    <location>
        <begin position="154"/>
        <end position="180"/>
    </location>
</feature>
<dbReference type="GO" id="GO:0005886">
    <property type="term" value="C:plasma membrane"/>
    <property type="evidence" value="ECO:0007669"/>
    <property type="project" value="UniProtKB-SubCell"/>
</dbReference>
<dbReference type="Gene3D" id="4.10.1240.10">
    <property type="entry name" value="GPCR, family 2, extracellular hormone receptor domain"/>
    <property type="match status" value="1"/>
</dbReference>
<comment type="caution">
    <text evidence="17">The sequence shown here is derived from an EMBL/GenBank/DDBJ whole genome shotgun (WGS) entry which is preliminary data.</text>
</comment>
<dbReference type="InterPro" id="IPR000832">
    <property type="entry name" value="GPCR_2_secretin-like"/>
</dbReference>
<feature type="region of interest" description="Disordered" evidence="13">
    <location>
        <begin position="360"/>
        <end position="380"/>
    </location>
</feature>
<dbReference type="Proteomes" id="UP000827092">
    <property type="component" value="Unassembled WGS sequence"/>
</dbReference>
<dbReference type="InterPro" id="IPR036445">
    <property type="entry name" value="GPCR_2_extracell_dom_sf"/>
</dbReference>
<evidence type="ECO:0000259" key="16">
    <source>
        <dbReference type="PROSITE" id="PS50261"/>
    </source>
</evidence>
<dbReference type="PRINTS" id="PR01127">
    <property type="entry name" value="DIUHORMONER"/>
</dbReference>
<dbReference type="GO" id="GO:0007166">
    <property type="term" value="P:cell surface receptor signaling pathway"/>
    <property type="evidence" value="ECO:0007669"/>
    <property type="project" value="InterPro"/>
</dbReference>
<evidence type="ECO:0000256" key="6">
    <source>
        <dbReference type="ARBA" id="ARBA00023040"/>
    </source>
</evidence>
<evidence type="ECO:0000256" key="3">
    <source>
        <dbReference type="ARBA" id="ARBA00022475"/>
    </source>
</evidence>
<sequence>MVRNRDAACPTVFDGPSCWPPTQSGTLAVIECMESFRHIQYDTTQNATRECLSNGTWALRADYSECRPLPQNDSLDVLLDVEGAFIIYVIGYGLSLIALAIAVFIFLYFRDLRCLRNTIHTNLLVTYLFIDLTWIITTSLQTSNSSQANQTGCFLVILLTYLMCTNFFWMFVEGLYLYILVVMTFNVETVKLLQYAAIGWGAPAVFIIPWAIVKHHFTVIDRSVNATKENICSWHKKDDYDYIFMGPILLVLLINIYFLGRIMWVLITKLRAATSLESKQYRKAAKALLVLIPLLGVTYIVVLYTPTNRTARIVFAYAQALLLSTQGFTVAVLYCFLNGEVRKSVRHHLLQWRDQRGIGGGRPLRGDDSTTNGGTDNYRLYPQRGIRDRTSCISLSTSTTWAGGSSCKVPQKPSNGSYSPVPLREDAC</sequence>
<keyword evidence="18" id="KW-1185">Reference proteome</keyword>
<evidence type="ECO:0000256" key="8">
    <source>
        <dbReference type="ARBA" id="ARBA00023170"/>
    </source>
</evidence>
<feature type="domain" description="G-protein coupled receptors family 2 profile 1" evidence="15">
    <location>
        <begin position="1"/>
        <end position="70"/>
    </location>
</feature>
<dbReference type="FunFam" id="1.20.1070.10:FF:000155">
    <property type="entry name" value="diuretic hormone receptor isoform X1"/>
    <property type="match status" value="1"/>
</dbReference>
<dbReference type="GO" id="GO:0008528">
    <property type="term" value="F:G protein-coupled peptide receptor activity"/>
    <property type="evidence" value="ECO:0007669"/>
    <property type="project" value="TreeGrafter"/>
</dbReference>
<dbReference type="InterPro" id="IPR017983">
    <property type="entry name" value="GPCR_2_secretin-like_CS"/>
</dbReference>
<dbReference type="GO" id="GO:0007188">
    <property type="term" value="P:adenylate cyclase-modulating G protein-coupled receptor signaling pathway"/>
    <property type="evidence" value="ECO:0007669"/>
    <property type="project" value="TreeGrafter"/>
</dbReference>
<keyword evidence="10" id="KW-0807">Transducer</keyword>
<keyword evidence="6" id="KW-0297">G-protein coupled receptor</keyword>
<feature type="transmembrane region" description="Helical" evidence="14">
    <location>
        <begin position="192"/>
        <end position="213"/>
    </location>
</feature>
<evidence type="ECO:0000256" key="12">
    <source>
        <dbReference type="ARBA" id="ARBA00071387"/>
    </source>
</evidence>
<dbReference type="GO" id="GO:0008036">
    <property type="term" value="F:diuretic hormone receptor activity"/>
    <property type="evidence" value="ECO:0007669"/>
    <property type="project" value="InterPro"/>
</dbReference>
<comment type="function">
    <text evidence="11">Receptor for the insect diurectic hormone. The activity of this receptor is mediated by G proteins which activate adenylyl cyclase.</text>
</comment>
<dbReference type="SUPFAM" id="SSF81321">
    <property type="entry name" value="Family A G protein-coupled receptor-like"/>
    <property type="match status" value="1"/>
</dbReference>
<name>A0AAV6VN34_9ARAC</name>
<dbReference type="GO" id="GO:0017046">
    <property type="term" value="F:peptide hormone binding"/>
    <property type="evidence" value="ECO:0007669"/>
    <property type="project" value="TreeGrafter"/>
</dbReference>
<keyword evidence="7 14" id="KW-0472">Membrane</keyword>
<dbReference type="PANTHER" id="PTHR45620:SF15">
    <property type="entry name" value="DIURETIC HORMONE 44 RECEPTOR 1-RELATED"/>
    <property type="match status" value="1"/>
</dbReference>
<evidence type="ECO:0000313" key="17">
    <source>
        <dbReference type="EMBL" id="KAG8196946.1"/>
    </source>
</evidence>
<dbReference type="InterPro" id="IPR001879">
    <property type="entry name" value="GPCR_2_extracellular_dom"/>
</dbReference>
<dbReference type="EMBL" id="JAFNEN010000062">
    <property type="protein sequence ID" value="KAG8196946.1"/>
    <property type="molecule type" value="Genomic_DNA"/>
</dbReference>
<feature type="transmembrane region" description="Helical" evidence="14">
    <location>
        <begin position="85"/>
        <end position="109"/>
    </location>
</feature>
<dbReference type="PRINTS" id="PR00249">
    <property type="entry name" value="GPCRSECRETIN"/>
</dbReference>
<feature type="transmembrane region" description="Helical" evidence="14">
    <location>
        <begin position="121"/>
        <end position="142"/>
    </location>
</feature>
<dbReference type="InterPro" id="IPR017981">
    <property type="entry name" value="GPCR_2-like_7TM"/>
</dbReference>
<comment type="similarity">
    <text evidence="2">Belongs to the G-protein coupled receptor 2 family.</text>
</comment>
<proteinExistence type="inferred from homology"/>
<dbReference type="PROSITE" id="PS50227">
    <property type="entry name" value="G_PROTEIN_RECEP_F2_3"/>
    <property type="match status" value="1"/>
</dbReference>
<evidence type="ECO:0000256" key="5">
    <source>
        <dbReference type="ARBA" id="ARBA00022989"/>
    </source>
</evidence>
<dbReference type="AlphaFoldDB" id="A0AAV6VN34"/>
<evidence type="ECO:0000313" key="18">
    <source>
        <dbReference type="Proteomes" id="UP000827092"/>
    </source>
</evidence>
<evidence type="ECO:0000256" key="10">
    <source>
        <dbReference type="ARBA" id="ARBA00023224"/>
    </source>
</evidence>
<dbReference type="InterPro" id="IPR050332">
    <property type="entry name" value="GPCR_2"/>
</dbReference>
<keyword evidence="4 14" id="KW-0812">Transmembrane</keyword>
<gene>
    <name evidence="17" type="ORF">JTE90_009005</name>
</gene>
<keyword evidence="9" id="KW-0325">Glycoprotein</keyword>
<dbReference type="SMART" id="SM00008">
    <property type="entry name" value="HormR"/>
    <property type="match status" value="1"/>
</dbReference>
<evidence type="ECO:0000256" key="14">
    <source>
        <dbReference type="SAM" id="Phobius"/>
    </source>
</evidence>
<keyword evidence="3" id="KW-1003">Cell membrane</keyword>
<dbReference type="SUPFAM" id="SSF111418">
    <property type="entry name" value="Hormone receptor domain"/>
    <property type="match status" value="1"/>
</dbReference>
<evidence type="ECO:0000256" key="2">
    <source>
        <dbReference type="ARBA" id="ARBA00005314"/>
    </source>
</evidence>
<keyword evidence="5 14" id="KW-1133">Transmembrane helix</keyword>
<feature type="region of interest" description="Disordered" evidence="13">
    <location>
        <begin position="398"/>
        <end position="428"/>
    </location>
</feature>
<evidence type="ECO:0000256" key="7">
    <source>
        <dbReference type="ARBA" id="ARBA00023136"/>
    </source>
</evidence>
<dbReference type="Pfam" id="PF00002">
    <property type="entry name" value="7tm_2"/>
    <property type="match status" value="1"/>
</dbReference>
<evidence type="ECO:0000259" key="15">
    <source>
        <dbReference type="PROSITE" id="PS50227"/>
    </source>
</evidence>
<feature type="domain" description="G-protein coupled receptors family 2 profile 2" evidence="16">
    <location>
        <begin position="84"/>
        <end position="338"/>
    </location>
</feature>
<accession>A0AAV6VN34</accession>
<keyword evidence="8" id="KW-0675">Receptor</keyword>
<feature type="transmembrane region" description="Helical" evidence="14">
    <location>
        <begin position="243"/>
        <end position="267"/>
    </location>
</feature>
<comment type="subcellular location">
    <subcellularLocation>
        <location evidence="1">Cell membrane</location>
        <topology evidence="1">Multi-pass membrane protein</topology>
    </subcellularLocation>
</comment>
<reference evidence="17 18" key="1">
    <citation type="journal article" date="2022" name="Nat. Ecol. Evol.">
        <title>A masculinizing supergene underlies an exaggerated male reproductive morph in a spider.</title>
        <authorList>
            <person name="Hendrickx F."/>
            <person name="De Corte Z."/>
            <person name="Sonet G."/>
            <person name="Van Belleghem S.M."/>
            <person name="Kostlbacher S."/>
            <person name="Vangestel C."/>
        </authorList>
    </citation>
    <scope>NUCLEOTIDE SEQUENCE [LARGE SCALE GENOMIC DNA]</scope>
    <source>
        <strain evidence="17">W744_W776</strain>
    </source>
</reference>
<evidence type="ECO:0000256" key="13">
    <source>
        <dbReference type="SAM" id="MobiDB-lite"/>
    </source>
</evidence>
<feature type="transmembrane region" description="Helical" evidence="14">
    <location>
        <begin position="288"/>
        <end position="307"/>
    </location>
</feature>
<organism evidence="17 18">
    <name type="scientific">Oedothorax gibbosus</name>
    <dbReference type="NCBI Taxonomy" id="931172"/>
    <lineage>
        <taxon>Eukaryota</taxon>
        <taxon>Metazoa</taxon>
        <taxon>Ecdysozoa</taxon>
        <taxon>Arthropoda</taxon>
        <taxon>Chelicerata</taxon>
        <taxon>Arachnida</taxon>
        <taxon>Araneae</taxon>
        <taxon>Araneomorphae</taxon>
        <taxon>Entelegynae</taxon>
        <taxon>Araneoidea</taxon>
        <taxon>Linyphiidae</taxon>
        <taxon>Erigoninae</taxon>
        <taxon>Oedothorax</taxon>
    </lineage>
</organism>
<evidence type="ECO:0000256" key="11">
    <source>
        <dbReference type="ARBA" id="ARBA00054836"/>
    </source>
</evidence>
<dbReference type="Pfam" id="PF02793">
    <property type="entry name" value="HRM"/>
    <property type="match status" value="1"/>
</dbReference>
<dbReference type="PANTHER" id="PTHR45620">
    <property type="entry name" value="PDF RECEPTOR-LIKE PROTEIN-RELATED"/>
    <property type="match status" value="1"/>
</dbReference>
<dbReference type="Gene3D" id="1.20.1070.10">
    <property type="entry name" value="Rhodopsin 7-helix transmembrane proteins"/>
    <property type="match status" value="1"/>
</dbReference>
<dbReference type="PROSITE" id="PS00650">
    <property type="entry name" value="G_PROTEIN_RECEP_F2_2"/>
    <property type="match status" value="1"/>
</dbReference>
<dbReference type="InterPro" id="IPR002001">
    <property type="entry name" value="GPCR_2_diuretic_rcpt"/>
</dbReference>
<evidence type="ECO:0000256" key="1">
    <source>
        <dbReference type="ARBA" id="ARBA00004651"/>
    </source>
</evidence>
<feature type="transmembrane region" description="Helical" evidence="14">
    <location>
        <begin position="313"/>
        <end position="337"/>
    </location>
</feature>
<evidence type="ECO:0000256" key="9">
    <source>
        <dbReference type="ARBA" id="ARBA00023180"/>
    </source>
</evidence>
<evidence type="ECO:0000256" key="4">
    <source>
        <dbReference type="ARBA" id="ARBA00022692"/>
    </source>
</evidence>
<dbReference type="PROSITE" id="PS50261">
    <property type="entry name" value="G_PROTEIN_RECEP_F2_4"/>
    <property type="match status" value="1"/>
</dbReference>